<evidence type="ECO:0000313" key="2">
    <source>
        <dbReference type="EMBL" id="KOM36913.1"/>
    </source>
</evidence>
<dbReference type="Gramene" id="KOM36913">
    <property type="protein sequence ID" value="KOM36913"/>
    <property type="gene ID" value="LR48_Vigan03g029400"/>
</dbReference>
<dbReference type="EMBL" id="CM003373">
    <property type="protein sequence ID" value="KOM36913.1"/>
    <property type="molecule type" value="Genomic_DNA"/>
</dbReference>
<evidence type="ECO:0000256" key="1">
    <source>
        <dbReference type="SAM" id="MobiDB-lite"/>
    </source>
</evidence>
<gene>
    <name evidence="2" type="ORF">LR48_Vigan03g029400</name>
</gene>
<organism evidence="2 3">
    <name type="scientific">Phaseolus angularis</name>
    <name type="common">Azuki bean</name>
    <name type="synonym">Vigna angularis</name>
    <dbReference type="NCBI Taxonomy" id="3914"/>
    <lineage>
        <taxon>Eukaryota</taxon>
        <taxon>Viridiplantae</taxon>
        <taxon>Streptophyta</taxon>
        <taxon>Embryophyta</taxon>
        <taxon>Tracheophyta</taxon>
        <taxon>Spermatophyta</taxon>
        <taxon>Magnoliopsida</taxon>
        <taxon>eudicotyledons</taxon>
        <taxon>Gunneridae</taxon>
        <taxon>Pentapetalae</taxon>
        <taxon>rosids</taxon>
        <taxon>fabids</taxon>
        <taxon>Fabales</taxon>
        <taxon>Fabaceae</taxon>
        <taxon>Papilionoideae</taxon>
        <taxon>50 kb inversion clade</taxon>
        <taxon>NPAAA clade</taxon>
        <taxon>indigoferoid/millettioid clade</taxon>
        <taxon>Phaseoleae</taxon>
        <taxon>Vigna</taxon>
    </lineage>
</organism>
<evidence type="ECO:0000313" key="3">
    <source>
        <dbReference type="Proteomes" id="UP000053144"/>
    </source>
</evidence>
<feature type="region of interest" description="Disordered" evidence="1">
    <location>
        <begin position="60"/>
        <end position="79"/>
    </location>
</feature>
<protein>
    <submittedName>
        <fullName evidence="2">Uncharacterized protein</fullName>
    </submittedName>
</protein>
<sequence>MVVKFQSDNMVDGRNSMDLKEGHMVVPYVIGRNSMDLKGSLGGYPKTTMVNHSQVERIESCQTDEVPLEQALEEDDVAA</sequence>
<dbReference type="Proteomes" id="UP000053144">
    <property type="component" value="Chromosome 3"/>
</dbReference>
<reference evidence="3" key="1">
    <citation type="journal article" date="2015" name="Proc. Natl. Acad. Sci. U.S.A.">
        <title>Genome sequencing of adzuki bean (Vigna angularis) provides insight into high starch and low fat accumulation and domestication.</title>
        <authorList>
            <person name="Yang K."/>
            <person name="Tian Z."/>
            <person name="Chen C."/>
            <person name="Luo L."/>
            <person name="Zhao B."/>
            <person name="Wang Z."/>
            <person name="Yu L."/>
            <person name="Li Y."/>
            <person name="Sun Y."/>
            <person name="Li W."/>
            <person name="Chen Y."/>
            <person name="Li Y."/>
            <person name="Zhang Y."/>
            <person name="Ai D."/>
            <person name="Zhao J."/>
            <person name="Shang C."/>
            <person name="Ma Y."/>
            <person name="Wu B."/>
            <person name="Wang M."/>
            <person name="Gao L."/>
            <person name="Sun D."/>
            <person name="Zhang P."/>
            <person name="Guo F."/>
            <person name="Wang W."/>
            <person name="Li Y."/>
            <person name="Wang J."/>
            <person name="Varshney R.K."/>
            <person name="Wang J."/>
            <person name="Ling H.Q."/>
            <person name="Wan P."/>
        </authorList>
    </citation>
    <scope>NUCLEOTIDE SEQUENCE</scope>
    <source>
        <strain evidence="3">cv. Jingnong 6</strain>
    </source>
</reference>
<accession>A0A0L9U260</accession>
<proteinExistence type="predicted"/>
<name>A0A0L9U260_PHAAN</name>
<dbReference type="AlphaFoldDB" id="A0A0L9U260"/>